<sequence>MHTVSYTGGFLYHPPSGKILLHQSRENKDTDTWSLFSDILAHKDGSISFQSIISKTLHVNLAADAIFPVYDYDRPEAGEVHLIYYAIVENQNIPIQTKGGHKAAWFTPKQITKLQLLPQDMHDIIIAARVIQADARDKENNTTQ</sequence>
<name>A0A1F5Z969_9BACT</name>
<evidence type="ECO:0008006" key="3">
    <source>
        <dbReference type="Google" id="ProtNLM"/>
    </source>
</evidence>
<proteinExistence type="predicted"/>
<reference evidence="1 2" key="1">
    <citation type="journal article" date="2016" name="Nat. Commun.">
        <title>Thousands of microbial genomes shed light on interconnected biogeochemical processes in an aquifer system.</title>
        <authorList>
            <person name="Anantharaman K."/>
            <person name="Brown C.T."/>
            <person name="Hug L.A."/>
            <person name="Sharon I."/>
            <person name="Castelle C.J."/>
            <person name="Probst A.J."/>
            <person name="Thomas B.C."/>
            <person name="Singh A."/>
            <person name="Wilkins M.J."/>
            <person name="Karaoz U."/>
            <person name="Brodie E.L."/>
            <person name="Williams K.H."/>
            <person name="Hubbard S.S."/>
            <person name="Banfield J.F."/>
        </authorList>
    </citation>
    <scope>NUCLEOTIDE SEQUENCE [LARGE SCALE GENOMIC DNA]</scope>
</reference>
<accession>A0A1F5Z969</accession>
<comment type="caution">
    <text evidence="1">The sequence shown here is derived from an EMBL/GenBank/DDBJ whole genome shotgun (WGS) entry which is preliminary data.</text>
</comment>
<evidence type="ECO:0000313" key="1">
    <source>
        <dbReference type="EMBL" id="OGG08874.1"/>
    </source>
</evidence>
<organism evidence="1 2">
    <name type="scientific">Candidatus Gottesmanbacteria bacterium RBG_16_43_7</name>
    <dbReference type="NCBI Taxonomy" id="1798373"/>
    <lineage>
        <taxon>Bacteria</taxon>
        <taxon>Candidatus Gottesmaniibacteriota</taxon>
    </lineage>
</organism>
<dbReference type="AlphaFoldDB" id="A0A1F5Z969"/>
<protein>
    <recommendedName>
        <fullName evidence="3">Nudix hydrolase domain-containing protein</fullName>
    </recommendedName>
</protein>
<dbReference type="Proteomes" id="UP000176854">
    <property type="component" value="Unassembled WGS sequence"/>
</dbReference>
<gene>
    <name evidence="1" type="ORF">A2154_04070</name>
</gene>
<dbReference type="EMBL" id="MFJC01000042">
    <property type="protein sequence ID" value="OGG08874.1"/>
    <property type="molecule type" value="Genomic_DNA"/>
</dbReference>
<dbReference type="Gene3D" id="3.90.79.10">
    <property type="entry name" value="Nucleoside Triphosphate Pyrophosphohydrolase"/>
    <property type="match status" value="1"/>
</dbReference>
<evidence type="ECO:0000313" key="2">
    <source>
        <dbReference type="Proteomes" id="UP000176854"/>
    </source>
</evidence>